<organism evidence="1 2">
    <name type="scientific">Echinicola rosea</name>
    <dbReference type="NCBI Taxonomy" id="1807691"/>
    <lineage>
        <taxon>Bacteria</taxon>
        <taxon>Pseudomonadati</taxon>
        <taxon>Bacteroidota</taxon>
        <taxon>Cytophagia</taxon>
        <taxon>Cytophagales</taxon>
        <taxon>Cyclobacteriaceae</taxon>
        <taxon>Echinicola</taxon>
    </lineage>
</organism>
<accession>A0ABQ1V348</accession>
<reference evidence="2" key="1">
    <citation type="journal article" date="2019" name="Int. J. Syst. Evol. Microbiol.">
        <title>The Global Catalogue of Microorganisms (GCM) 10K type strain sequencing project: providing services to taxonomists for standard genome sequencing and annotation.</title>
        <authorList>
            <consortium name="The Broad Institute Genomics Platform"/>
            <consortium name="The Broad Institute Genome Sequencing Center for Infectious Disease"/>
            <person name="Wu L."/>
            <person name="Ma J."/>
        </authorList>
    </citation>
    <scope>NUCLEOTIDE SEQUENCE [LARGE SCALE GENOMIC DNA]</scope>
    <source>
        <strain evidence="2">CGMCC 1.15407</strain>
    </source>
</reference>
<sequence>MVVKNIAQNEGVKINASGVLRDDFKVSDVADGWGVPDRRREMAGVCLAYSAGNWLIMDGKVVVTGMGVISDYKIEAFVGGV</sequence>
<protein>
    <submittedName>
        <fullName evidence="1">Uncharacterized protein</fullName>
    </submittedName>
</protein>
<proteinExistence type="predicted"/>
<name>A0ABQ1V348_9BACT</name>
<gene>
    <name evidence="1" type="ORF">GCM10011339_25720</name>
</gene>
<comment type="caution">
    <text evidence="1">The sequence shown here is derived from an EMBL/GenBank/DDBJ whole genome shotgun (WGS) entry which is preliminary data.</text>
</comment>
<dbReference type="EMBL" id="BMIU01000012">
    <property type="protein sequence ID" value="GGF36126.1"/>
    <property type="molecule type" value="Genomic_DNA"/>
</dbReference>
<evidence type="ECO:0000313" key="2">
    <source>
        <dbReference type="Proteomes" id="UP000647339"/>
    </source>
</evidence>
<keyword evidence="2" id="KW-1185">Reference proteome</keyword>
<dbReference type="Proteomes" id="UP000647339">
    <property type="component" value="Unassembled WGS sequence"/>
</dbReference>
<evidence type="ECO:0000313" key="1">
    <source>
        <dbReference type="EMBL" id="GGF36126.1"/>
    </source>
</evidence>